<sequence>MYYAIWVVGVLAAIWASVAITKKIEDKGGFDSK</sequence>
<protein>
    <submittedName>
        <fullName evidence="1">Uncharacterized protein</fullName>
    </submittedName>
</protein>
<name>A0A2U0SLZ3_9PAST</name>
<dbReference type="EMBL" id="QENU01000014">
    <property type="protein sequence ID" value="PVX32375.1"/>
    <property type="molecule type" value="Genomic_DNA"/>
</dbReference>
<keyword evidence="2" id="KW-1185">Reference proteome</keyword>
<evidence type="ECO:0000313" key="2">
    <source>
        <dbReference type="Proteomes" id="UP000245909"/>
    </source>
</evidence>
<comment type="caution">
    <text evidence="1">The sequence shown here is derived from an EMBL/GenBank/DDBJ whole genome shotgun (WGS) entry which is preliminary data.</text>
</comment>
<organism evidence="1 2">
    <name type="scientific">Alitibacter langaaensis DSM 22999</name>
    <dbReference type="NCBI Taxonomy" id="1122935"/>
    <lineage>
        <taxon>Bacteria</taxon>
        <taxon>Pseudomonadati</taxon>
        <taxon>Pseudomonadota</taxon>
        <taxon>Gammaproteobacteria</taxon>
        <taxon>Pasteurellales</taxon>
        <taxon>Pasteurellaceae</taxon>
        <taxon>Alitibacter</taxon>
    </lineage>
</organism>
<proteinExistence type="predicted"/>
<reference evidence="1 2" key="1">
    <citation type="submission" date="2018-05" db="EMBL/GenBank/DDBJ databases">
        <title>Genomic Encyclopedia of Type Strains, Phase IV (KMG-IV): sequencing the most valuable type-strain genomes for metagenomic binning, comparative biology and taxonomic classification.</title>
        <authorList>
            <person name="Goeker M."/>
        </authorList>
    </citation>
    <scope>NUCLEOTIDE SEQUENCE [LARGE SCALE GENOMIC DNA]</scope>
    <source>
        <strain evidence="1 2">DSM 22999</strain>
    </source>
</reference>
<evidence type="ECO:0000313" key="1">
    <source>
        <dbReference type="EMBL" id="PVX32375.1"/>
    </source>
</evidence>
<gene>
    <name evidence="1" type="ORF">C8D76_11414</name>
</gene>
<accession>A0A2U0SLZ3</accession>
<dbReference type="AlphaFoldDB" id="A0A2U0SLZ3"/>
<dbReference type="Proteomes" id="UP000245909">
    <property type="component" value="Unassembled WGS sequence"/>
</dbReference>